<dbReference type="Pfam" id="PF03992">
    <property type="entry name" value="ABM"/>
    <property type="match status" value="1"/>
</dbReference>
<accession>A0ABN2Q0D4</accession>
<keyword evidence="2" id="KW-0503">Monooxygenase</keyword>
<sequence length="111" mass="11017">MSADAAAVVVHAVITPADGRLEAALAAVASAVDGIRAEVGCELYAPHVAPDGTIVIVEKWTSRADLEAHDTGEPVGVLRAGLAGLTGAPTRVTVLEPVLVGGQGDSAKAAL</sequence>
<proteinExistence type="predicted"/>
<dbReference type="SUPFAM" id="SSF54909">
    <property type="entry name" value="Dimeric alpha+beta barrel"/>
    <property type="match status" value="1"/>
</dbReference>
<dbReference type="PROSITE" id="PS51725">
    <property type="entry name" value="ABM"/>
    <property type="match status" value="1"/>
</dbReference>
<dbReference type="InterPro" id="IPR007138">
    <property type="entry name" value="ABM_dom"/>
</dbReference>
<evidence type="ECO:0000313" key="2">
    <source>
        <dbReference type="EMBL" id="GAA1940360.1"/>
    </source>
</evidence>
<feature type="domain" description="ABM" evidence="1">
    <location>
        <begin position="8"/>
        <end position="94"/>
    </location>
</feature>
<gene>
    <name evidence="2" type="ORF">GCM10009717_03390</name>
</gene>
<reference evidence="2 3" key="1">
    <citation type="journal article" date="2019" name="Int. J. Syst. Evol. Microbiol.">
        <title>The Global Catalogue of Microorganisms (GCM) 10K type strain sequencing project: providing services to taxonomists for standard genome sequencing and annotation.</title>
        <authorList>
            <consortium name="The Broad Institute Genomics Platform"/>
            <consortium name="The Broad Institute Genome Sequencing Center for Infectious Disease"/>
            <person name="Wu L."/>
            <person name="Ma J."/>
        </authorList>
    </citation>
    <scope>NUCLEOTIDE SEQUENCE [LARGE SCALE GENOMIC DNA]</scope>
    <source>
        <strain evidence="2 3">JCM 13584</strain>
    </source>
</reference>
<dbReference type="Proteomes" id="UP001499954">
    <property type="component" value="Unassembled WGS sequence"/>
</dbReference>
<dbReference type="Gene3D" id="3.30.70.100">
    <property type="match status" value="1"/>
</dbReference>
<evidence type="ECO:0000259" key="1">
    <source>
        <dbReference type="PROSITE" id="PS51725"/>
    </source>
</evidence>
<dbReference type="EMBL" id="BAAAMK010000001">
    <property type="protein sequence ID" value="GAA1940360.1"/>
    <property type="molecule type" value="Genomic_DNA"/>
</dbReference>
<comment type="caution">
    <text evidence="2">The sequence shown here is derived from an EMBL/GenBank/DDBJ whole genome shotgun (WGS) entry which is preliminary data.</text>
</comment>
<keyword evidence="3" id="KW-1185">Reference proteome</keyword>
<keyword evidence="2" id="KW-0560">Oxidoreductase</keyword>
<organism evidence="2 3">
    <name type="scientific">Agromyces allii</name>
    <dbReference type="NCBI Taxonomy" id="393607"/>
    <lineage>
        <taxon>Bacteria</taxon>
        <taxon>Bacillati</taxon>
        <taxon>Actinomycetota</taxon>
        <taxon>Actinomycetes</taxon>
        <taxon>Micrococcales</taxon>
        <taxon>Microbacteriaceae</taxon>
        <taxon>Agromyces</taxon>
    </lineage>
</organism>
<name>A0ABN2Q0D4_9MICO</name>
<dbReference type="GO" id="GO:0004497">
    <property type="term" value="F:monooxygenase activity"/>
    <property type="evidence" value="ECO:0007669"/>
    <property type="project" value="UniProtKB-KW"/>
</dbReference>
<dbReference type="RefSeq" id="WP_170298457.1">
    <property type="nucleotide sequence ID" value="NZ_BAAAMK010000001.1"/>
</dbReference>
<dbReference type="InterPro" id="IPR011008">
    <property type="entry name" value="Dimeric_a/b-barrel"/>
</dbReference>
<evidence type="ECO:0000313" key="3">
    <source>
        <dbReference type="Proteomes" id="UP001499954"/>
    </source>
</evidence>
<protein>
    <submittedName>
        <fullName evidence="2">Antibiotic biosynthesis monooxygenase</fullName>
    </submittedName>
</protein>